<dbReference type="AlphaFoldDB" id="A0A8D9AYF9"/>
<keyword evidence="6" id="KW-0238">DNA-binding</keyword>
<evidence type="ECO:0000259" key="9">
    <source>
        <dbReference type="PROSITE" id="PS50235"/>
    </source>
</evidence>
<dbReference type="Gene3D" id="2.30.30.940">
    <property type="match status" value="1"/>
</dbReference>
<evidence type="ECO:0000256" key="6">
    <source>
        <dbReference type="ARBA" id="ARBA00023125"/>
    </source>
</evidence>
<dbReference type="InterPro" id="IPR049163">
    <property type="entry name" value="Pif1-like_2B_dom"/>
</dbReference>
<protein>
    <submittedName>
        <fullName evidence="10">ATP-dependent DNA helicase PIF1</fullName>
    </submittedName>
</protein>
<dbReference type="InterPro" id="IPR051055">
    <property type="entry name" value="PIF1_helicase"/>
</dbReference>
<dbReference type="CDD" id="cd18809">
    <property type="entry name" value="SF1_C_RecD"/>
    <property type="match status" value="1"/>
</dbReference>
<dbReference type="GO" id="GO:0004386">
    <property type="term" value="F:helicase activity"/>
    <property type="evidence" value="ECO:0007669"/>
    <property type="project" value="UniProtKB-KW"/>
</dbReference>
<keyword evidence="7" id="KW-0234">DNA repair</keyword>
<keyword evidence="5" id="KW-0067">ATP-binding</keyword>
<dbReference type="InterPro" id="IPR038765">
    <property type="entry name" value="Papain-like_cys_pep_sf"/>
</dbReference>
<dbReference type="InterPro" id="IPR028889">
    <property type="entry name" value="USP"/>
</dbReference>
<feature type="domain" description="USP" evidence="9">
    <location>
        <begin position="262"/>
        <end position="504"/>
    </location>
</feature>
<keyword evidence="1" id="KW-0547">Nucleotide-binding</keyword>
<evidence type="ECO:0000256" key="4">
    <source>
        <dbReference type="ARBA" id="ARBA00022806"/>
    </source>
</evidence>
<dbReference type="Pfam" id="PF02689">
    <property type="entry name" value="Herpes_Helicase"/>
    <property type="match status" value="1"/>
</dbReference>
<evidence type="ECO:0000256" key="3">
    <source>
        <dbReference type="ARBA" id="ARBA00022801"/>
    </source>
</evidence>
<dbReference type="InterPro" id="IPR001394">
    <property type="entry name" value="Peptidase_C19_UCH"/>
</dbReference>
<evidence type="ECO:0000256" key="5">
    <source>
        <dbReference type="ARBA" id="ARBA00022840"/>
    </source>
</evidence>
<dbReference type="PANTHER" id="PTHR47642">
    <property type="entry name" value="ATP-DEPENDENT DNA HELICASE"/>
    <property type="match status" value="1"/>
</dbReference>
<dbReference type="InterPro" id="IPR027417">
    <property type="entry name" value="P-loop_NTPase"/>
</dbReference>
<keyword evidence="2" id="KW-0227">DNA damage</keyword>
<dbReference type="SUPFAM" id="SSF52540">
    <property type="entry name" value="P-loop containing nucleoside triphosphate hydrolases"/>
    <property type="match status" value="1"/>
</dbReference>
<dbReference type="InterPro" id="IPR003840">
    <property type="entry name" value="DNA_helicase_dom"/>
</dbReference>
<accession>A0A8D9AYF9</accession>
<dbReference type="Pfam" id="PF21530">
    <property type="entry name" value="Pif1_2B_dom"/>
    <property type="match status" value="1"/>
</dbReference>
<evidence type="ECO:0000256" key="2">
    <source>
        <dbReference type="ARBA" id="ARBA00022763"/>
    </source>
</evidence>
<dbReference type="Pfam" id="PF00443">
    <property type="entry name" value="UCH"/>
    <property type="match status" value="1"/>
</dbReference>
<sequence length="504" mass="56700">MMTRLPGVPITLLAKDSFDCDPRQRTKAERFLSRHDDDCSRTAGMDKKIVVKLGARVMLRRNIDVTIGLVNSAIGTIIQVNFDLDTPTEVSSLKIHFQNGTVRVLERVTAKFELFDRAYVYRQQFPITTSYAVTIHKCQGLSLKTVLMDIGEAVFTCGQSYVALSRVTASSGLHLINFNPREVKAQTAALTEYNRLRTTYRPDLPLIDCVRNKTPAVPYVKDRVWCVHRSVGEIQEKSAVPKTTDNPPPSRTRAPAPILNLRGLSNPNIACYANAIVQMPYSQSKFRDIIRSSDVSPALREHLTDYENSQLAELDSWRIRAIPPSGQFLEILQQDCQEFLMFVLAENTPMREPLTLVVSITRVCRNCNVTVRSGEEPDIMARIPVTIKKGSLTDFVNSAFNTWQQLPGYQCSNCNLVDTTQEKRVIVRTSQFVLLHLLAFNTNMSKIRETRITGVPNSRVTTSGIDFKPAAAIFHHGETLTSGHYTCYIRSGTGWMCADDSRQF</sequence>
<keyword evidence="8" id="KW-0413">Isomerase</keyword>
<dbReference type="GO" id="GO:0016579">
    <property type="term" value="P:protein deubiquitination"/>
    <property type="evidence" value="ECO:0007669"/>
    <property type="project" value="InterPro"/>
</dbReference>
<proteinExistence type="predicted"/>
<dbReference type="SUPFAM" id="SSF54001">
    <property type="entry name" value="Cysteine proteinases"/>
    <property type="match status" value="1"/>
</dbReference>
<keyword evidence="4 10" id="KW-0347">Helicase</keyword>
<evidence type="ECO:0000256" key="1">
    <source>
        <dbReference type="ARBA" id="ARBA00022741"/>
    </source>
</evidence>
<dbReference type="CDD" id="cd02257">
    <property type="entry name" value="Peptidase_C19"/>
    <property type="match status" value="1"/>
</dbReference>
<dbReference type="Gene3D" id="3.90.70.10">
    <property type="entry name" value="Cysteine proteinases"/>
    <property type="match status" value="1"/>
</dbReference>
<dbReference type="PROSITE" id="PS50235">
    <property type="entry name" value="USP_3"/>
    <property type="match status" value="1"/>
</dbReference>
<evidence type="ECO:0000256" key="7">
    <source>
        <dbReference type="ARBA" id="ARBA00023204"/>
    </source>
</evidence>
<dbReference type="Gene3D" id="3.40.50.300">
    <property type="entry name" value="P-loop containing nucleotide triphosphate hydrolases"/>
    <property type="match status" value="1"/>
</dbReference>
<dbReference type="PANTHER" id="PTHR47642:SF5">
    <property type="entry name" value="ATP-DEPENDENT DNA HELICASE"/>
    <property type="match status" value="1"/>
</dbReference>
<evidence type="ECO:0000313" key="10">
    <source>
        <dbReference type="EMBL" id="CAG6773275.1"/>
    </source>
</evidence>
<evidence type="ECO:0000256" key="8">
    <source>
        <dbReference type="ARBA" id="ARBA00023235"/>
    </source>
</evidence>
<dbReference type="GO" id="GO:0004843">
    <property type="term" value="F:cysteine-type deubiquitinase activity"/>
    <property type="evidence" value="ECO:0007669"/>
    <property type="project" value="InterPro"/>
</dbReference>
<keyword evidence="3" id="KW-0378">Hydrolase</keyword>
<reference evidence="10" key="1">
    <citation type="submission" date="2021-05" db="EMBL/GenBank/DDBJ databases">
        <authorList>
            <person name="Alioto T."/>
            <person name="Alioto T."/>
            <person name="Gomez Garrido J."/>
        </authorList>
    </citation>
    <scope>NUCLEOTIDE SEQUENCE</scope>
</reference>
<name>A0A8D9AYF9_9HEMI</name>
<dbReference type="EMBL" id="HBUF01590698">
    <property type="protein sequence ID" value="CAG6773275.1"/>
    <property type="molecule type" value="Transcribed_RNA"/>
</dbReference>
<dbReference type="GO" id="GO:0005524">
    <property type="term" value="F:ATP binding"/>
    <property type="evidence" value="ECO:0007669"/>
    <property type="project" value="UniProtKB-KW"/>
</dbReference>
<organism evidence="10">
    <name type="scientific">Cacopsylla melanoneura</name>
    <dbReference type="NCBI Taxonomy" id="428564"/>
    <lineage>
        <taxon>Eukaryota</taxon>
        <taxon>Metazoa</taxon>
        <taxon>Ecdysozoa</taxon>
        <taxon>Arthropoda</taxon>
        <taxon>Hexapoda</taxon>
        <taxon>Insecta</taxon>
        <taxon>Pterygota</taxon>
        <taxon>Neoptera</taxon>
        <taxon>Paraneoptera</taxon>
        <taxon>Hemiptera</taxon>
        <taxon>Sternorrhyncha</taxon>
        <taxon>Psylloidea</taxon>
        <taxon>Psyllidae</taxon>
        <taxon>Psyllinae</taxon>
        <taxon>Cacopsylla</taxon>
    </lineage>
</organism>